<evidence type="ECO:0000256" key="2">
    <source>
        <dbReference type="SAM" id="Phobius"/>
    </source>
</evidence>
<proteinExistence type="predicted"/>
<dbReference type="HOGENOM" id="CLU_1615845_0_0_11"/>
<gene>
    <name evidence="3" type="ORF">BF93_13985</name>
</gene>
<keyword evidence="2" id="KW-0812">Transmembrane</keyword>
<evidence type="ECO:0000256" key="1">
    <source>
        <dbReference type="SAM" id="MobiDB-lite"/>
    </source>
</evidence>
<feature type="transmembrane region" description="Helical" evidence="2">
    <location>
        <begin position="111"/>
        <end position="133"/>
    </location>
</feature>
<feature type="transmembrane region" description="Helical" evidence="2">
    <location>
        <begin position="83"/>
        <end position="105"/>
    </location>
</feature>
<keyword evidence="4" id="KW-1185">Reference proteome</keyword>
<keyword evidence="2" id="KW-0472">Membrane</keyword>
<accession>Z9JU91</accession>
<dbReference type="OrthoDB" id="4793331at2"/>
<feature type="compositionally biased region" description="Low complexity" evidence="1">
    <location>
        <begin position="35"/>
        <end position="46"/>
    </location>
</feature>
<dbReference type="STRING" id="396014.BF93_13985"/>
<sequence>MADWRTYAKAARNTARKQAPDLARQAQESTRRSSQRAGAYARAAGKALDEGTRDSRRRARRDAAAYATVAGRRIREANLGRRLLAAFRDAVLMGLSILIIWFVVTRTGVQIPIQVVLVLVLGIMALRFGWVLLESLRSEDEDPDDEDPDGDDLDGDDAPRRRDV</sequence>
<dbReference type="AlphaFoldDB" id="Z9JU91"/>
<dbReference type="eggNOG" id="ENOG5030NMD">
    <property type="taxonomic scope" value="Bacteria"/>
</dbReference>
<dbReference type="RefSeq" id="WP_051486595.1">
    <property type="nucleotide sequence ID" value="NZ_BAAAOW010000003.1"/>
</dbReference>
<feature type="compositionally biased region" description="Acidic residues" evidence="1">
    <location>
        <begin position="139"/>
        <end position="156"/>
    </location>
</feature>
<name>Z9JU91_9MICO</name>
<organism evidence="3 4">
    <name type="scientific">Brachybacterium phenoliresistens</name>
    <dbReference type="NCBI Taxonomy" id="396014"/>
    <lineage>
        <taxon>Bacteria</taxon>
        <taxon>Bacillati</taxon>
        <taxon>Actinomycetota</taxon>
        <taxon>Actinomycetes</taxon>
        <taxon>Micrococcales</taxon>
        <taxon>Dermabacteraceae</taxon>
        <taxon>Brachybacterium</taxon>
    </lineage>
</organism>
<evidence type="ECO:0000313" key="4">
    <source>
        <dbReference type="Proteomes" id="UP000023067"/>
    </source>
</evidence>
<evidence type="ECO:0000313" key="3">
    <source>
        <dbReference type="EMBL" id="EWS81935.1"/>
    </source>
</evidence>
<comment type="caution">
    <text evidence="3">The sequence shown here is derived from an EMBL/GenBank/DDBJ whole genome shotgun (WGS) entry which is preliminary data.</text>
</comment>
<feature type="region of interest" description="Disordered" evidence="1">
    <location>
        <begin position="1"/>
        <end position="56"/>
    </location>
</feature>
<feature type="region of interest" description="Disordered" evidence="1">
    <location>
        <begin position="138"/>
        <end position="164"/>
    </location>
</feature>
<dbReference type="Proteomes" id="UP000023067">
    <property type="component" value="Unassembled WGS sequence"/>
</dbReference>
<reference evidence="3 4" key="1">
    <citation type="submission" date="2014-02" db="EMBL/GenBank/DDBJ databases">
        <title>Genome sequence of Brachybacterium phenoliresistens strain W13A50.</title>
        <authorList>
            <person name="Wang X."/>
        </authorList>
    </citation>
    <scope>NUCLEOTIDE SEQUENCE [LARGE SCALE GENOMIC DNA]</scope>
    <source>
        <strain evidence="3 4">W13A50</strain>
    </source>
</reference>
<dbReference type="EMBL" id="JDYK01000004">
    <property type="protein sequence ID" value="EWS81935.1"/>
    <property type="molecule type" value="Genomic_DNA"/>
</dbReference>
<protein>
    <submittedName>
        <fullName evidence="3">Uncharacterized protein</fullName>
    </submittedName>
</protein>
<dbReference type="PATRIC" id="fig|396014.3.peg.1148"/>
<keyword evidence="2" id="KW-1133">Transmembrane helix</keyword>